<keyword evidence="12" id="KW-1185">Reference proteome</keyword>
<evidence type="ECO:0000313" key="12">
    <source>
        <dbReference type="Proteomes" id="UP000230709"/>
    </source>
</evidence>
<sequence>MISSTASTETETPAEQSSRTPRRVLVLEAGRIDSDYWVDLWRYRDLFAILAWRDIAVRYKQTVIGGAWAILRPLVTMIIFTIIFGRLAKFPSDGDAPYPVLVFAGMLPWFLFSSILADASQSLVSNANLVGKVYFPRIVIPAAAAMVAIIDFLINLALLAAMMLFYGMAPSWRMLLLPGFVLLAFLASFGPALVVTSLNAKYRDFRFIVPFIVQFGLYVSPVGFSSAVVPQEWRLLYSINPVVGVIDGFRWCVLGGDSPLYVPGFLLSIAVVAGFLIIGFRYFRRTERGLADLL</sequence>
<feature type="transmembrane region" description="Helical" evidence="9">
    <location>
        <begin position="63"/>
        <end position="84"/>
    </location>
</feature>
<keyword evidence="6 9" id="KW-0812">Transmembrane</keyword>
<evidence type="ECO:0000256" key="6">
    <source>
        <dbReference type="ARBA" id="ARBA00022692"/>
    </source>
</evidence>
<feature type="domain" description="ABC transmembrane type-2" evidence="10">
    <location>
        <begin position="64"/>
        <end position="286"/>
    </location>
</feature>
<dbReference type="GO" id="GO:0005886">
    <property type="term" value="C:plasma membrane"/>
    <property type="evidence" value="ECO:0007669"/>
    <property type="project" value="UniProtKB-SubCell"/>
</dbReference>
<feature type="transmembrane region" description="Helical" evidence="9">
    <location>
        <begin position="172"/>
        <end position="195"/>
    </location>
</feature>
<dbReference type="PANTHER" id="PTHR30413:SF8">
    <property type="entry name" value="TRANSPORT PERMEASE PROTEIN"/>
    <property type="match status" value="1"/>
</dbReference>
<dbReference type="PANTHER" id="PTHR30413">
    <property type="entry name" value="INNER MEMBRANE TRANSPORT PERMEASE"/>
    <property type="match status" value="1"/>
</dbReference>
<evidence type="ECO:0000256" key="7">
    <source>
        <dbReference type="ARBA" id="ARBA00022989"/>
    </source>
</evidence>
<comment type="subcellular location">
    <subcellularLocation>
        <location evidence="1 9">Cell inner membrane</location>
        <topology evidence="1 9">Multi-pass membrane protein</topology>
    </subcellularLocation>
</comment>
<keyword evidence="7 9" id="KW-1133">Transmembrane helix</keyword>
<feature type="transmembrane region" description="Helical" evidence="9">
    <location>
        <begin position="96"/>
        <end position="117"/>
    </location>
</feature>
<dbReference type="Proteomes" id="UP000230709">
    <property type="component" value="Chromosome"/>
</dbReference>
<feature type="transmembrane region" description="Helical" evidence="9">
    <location>
        <begin position="260"/>
        <end position="283"/>
    </location>
</feature>
<dbReference type="KEGG" id="mtw:CQW49_19905"/>
<reference evidence="12" key="1">
    <citation type="submission" date="2017-10" db="EMBL/GenBank/DDBJ databases">
        <title>Completed PacBio SMRT sequence of Methylosinus trichosporium OB3b reveals presence of a third large plasmid.</title>
        <authorList>
            <person name="Charles T.C."/>
            <person name="Lynch M.D.J."/>
            <person name="Heil J.R."/>
            <person name="Cheng J."/>
        </authorList>
    </citation>
    <scope>NUCLEOTIDE SEQUENCE [LARGE SCALE GENOMIC DNA]</scope>
    <source>
        <strain evidence="12">OB3b</strain>
    </source>
</reference>
<keyword evidence="5" id="KW-0997">Cell inner membrane</keyword>
<feature type="transmembrane region" description="Helical" evidence="9">
    <location>
        <begin position="138"/>
        <end position="166"/>
    </location>
</feature>
<comment type="similarity">
    <text evidence="2 9">Belongs to the ABC-2 integral membrane protein family.</text>
</comment>
<evidence type="ECO:0000256" key="8">
    <source>
        <dbReference type="ARBA" id="ARBA00023136"/>
    </source>
</evidence>
<dbReference type="Pfam" id="PF01061">
    <property type="entry name" value="ABC2_membrane"/>
    <property type="match status" value="1"/>
</dbReference>
<proteinExistence type="inferred from homology"/>
<dbReference type="InterPro" id="IPR013525">
    <property type="entry name" value="ABC2_TM"/>
</dbReference>
<evidence type="ECO:0000256" key="5">
    <source>
        <dbReference type="ARBA" id="ARBA00022519"/>
    </source>
</evidence>
<dbReference type="RefSeq" id="WP_003609534.1">
    <property type="nucleotide sequence ID" value="NZ_ADVE02000001.1"/>
</dbReference>
<keyword evidence="8 9" id="KW-0472">Membrane</keyword>
<evidence type="ECO:0000256" key="9">
    <source>
        <dbReference type="RuleBase" id="RU361157"/>
    </source>
</evidence>
<dbReference type="GO" id="GO:0140359">
    <property type="term" value="F:ABC-type transporter activity"/>
    <property type="evidence" value="ECO:0007669"/>
    <property type="project" value="InterPro"/>
</dbReference>
<gene>
    <name evidence="11" type="ORF">CQW49_19905</name>
</gene>
<evidence type="ECO:0000256" key="2">
    <source>
        <dbReference type="ARBA" id="ARBA00007783"/>
    </source>
</evidence>
<dbReference type="AlphaFoldDB" id="A0A2D2D4K7"/>
<dbReference type="PROSITE" id="PS51012">
    <property type="entry name" value="ABC_TM2"/>
    <property type="match status" value="1"/>
</dbReference>
<protein>
    <recommendedName>
        <fullName evidence="9">Transport permease protein</fullName>
    </recommendedName>
</protein>
<dbReference type="EMBL" id="CP023737">
    <property type="protein sequence ID" value="ATQ69895.1"/>
    <property type="molecule type" value="Genomic_DNA"/>
</dbReference>
<evidence type="ECO:0000256" key="4">
    <source>
        <dbReference type="ARBA" id="ARBA00022475"/>
    </source>
</evidence>
<keyword evidence="3 9" id="KW-0813">Transport</keyword>
<keyword evidence="4 9" id="KW-1003">Cell membrane</keyword>
<dbReference type="GO" id="GO:0015920">
    <property type="term" value="P:lipopolysaccharide transport"/>
    <property type="evidence" value="ECO:0007669"/>
    <property type="project" value="TreeGrafter"/>
</dbReference>
<evidence type="ECO:0000256" key="1">
    <source>
        <dbReference type="ARBA" id="ARBA00004429"/>
    </source>
</evidence>
<dbReference type="InterPro" id="IPR047817">
    <property type="entry name" value="ABC2_TM_bact-type"/>
</dbReference>
<organism evidence="11 12">
    <name type="scientific">Methylosinus trichosporium (strain ATCC 35070 / NCIMB 11131 / UNIQEM 75 / OB3b)</name>
    <dbReference type="NCBI Taxonomy" id="595536"/>
    <lineage>
        <taxon>Bacteria</taxon>
        <taxon>Pseudomonadati</taxon>
        <taxon>Pseudomonadota</taxon>
        <taxon>Alphaproteobacteria</taxon>
        <taxon>Hyphomicrobiales</taxon>
        <taxon>Methylocystaceae</taxon>
        <taxon>Methylosinus</taxon>
    </lineage>
</organism>
<accession>A0A2D2D4K7</accession>
<evidence type="ECO:0000256" key="3">
    <source>
        <dbReference type="ARBA" id="ARBA00022448"/>
    </source>
</evidence>
<dbReference type="STRING" id="595536.GCA_000178815_01212"/>
<evidence type="ECO:0000259" key="10">
    <source>
        <dbReference type="PROSITE" id="PS51012"/>
    </source>
</evidence>
<evidence type="ECO:0000313" key="11">
    <source>
        <dbReference type="EMBL" id="ATQ69895.1"/>
    </source>
</evidence>
<feature type="transmembrane region" description="Helical" evidence="9">
    <location>
        <begin position="207"/>
        <end position="229"/>
    </location>
</feature>
<name>A0A2D2D4K7_METT3</name>